<dbReference type="EMBL" id="VFQE01000001">
    <property type="protein sequence ID" value="TQN41118.1"/>
    <property type="molecule type" value="Genomic_DNA"/>
</dbReference>
<dbReference type="Gene3D" id="1.10.357.10">
    <property type="entry name" value="Tetracycline Repressor, domain 2"/>
    <property type="match status" value="1"/>
</dbReference>
<keyword evidence="4" id="KW-1185">Reference proteome</keyword>
<dbReference type="Proteomes" id="UP000319865">
    <property type="component" value="Unassembled WGS sequence"/>
</dbReference>
<protein>
    <submittedName>
        <fullName evidence="3">TetR family transcriptional regulator</fullName>
    </submittedName>
</protein>
<evidence type="ECO:0000256" key="1">
    <source>
        <dbReference type="SAM" id="MobiDB-lite"/>
    </source>
</evidence>
<evidence type="ECO:0000313" key="3">
    <source>
        <dbReference type="EMBL" id="TQN41118.1"/>
    </source>
</evidence>
<gene>
    <name evidence="3" type="ORF">FHU33_0472</name>
</gene>
<organism evidence="3 4">
    <name type="scientific">Blastococcus colisei</name>
    <dbReference type="NCBI Taxonomy" id="1564162"/>
    <lineage>
        <taxon>Bacteria</taxon>
        <taxon>Bacillati</taxon>
        <taxon>Actinomycetota</taxon>
        <taxon>Actinomycetes</taxon>
        <taxon>Geodermatophilales</taxon>
        <taxon>Geodermatophilaceae</taxon>
        <taxon>Blastococcus</taxon>
    </lineage>
</organism>
<evidence type="ECO:0000313" key="4">
    <source>
        <dbReference type="Proteomes" id="UP000319865"/>
    </source>
</evidence>
<dbReference type="RefSeq" id="WP_170182296.1">
    <property type="nucleotide sequence ID" value="NZ_VFQE01000001.1"/>
</dbReference>
<feature type="region of interest" description="Disordered" evidence="1">
    <location>
        <begin position="1"/>
        <end position="33"/>
    </location>
</feature>
<dbReference type="AlphaFoldDB" id="A0A543PAK6"/>
<sequence>MGPPDPPPDGATPEAAADGPADPRPRSDAGADDWPELARRAQELAARWVHDGRRLDMRGLSAELGVSRVTLFRHVGGREVLLGRALWLLTERTFAAAERQWELGPEGLRSTGVMRLFNQRIAAAPGLRRLLDDEPALAIRVLTDPRGAIQPGVVAAVEALLRRDVQEAGLELILEPGALAFALVRIGESFLYADVLANRTPDVDMADRLQRALIEGRA</sequence>
<dbReference type="InterPro" id="IPR041485">
    <property type="entry name" value="TetR_C_36"/>
</dbReference>
<dbReference type="Pfam" id="PF18598">
    <property type="entry name" value="TetR_C_36"/>
    <property type="match status" value="1"/>
</dbReference>
<comment type="caution">
    <text evidence="3">The sequence shown here is derived from an EMBL/GenBank/DDBJ whole genome shotgun (WGS) entry which is preliminary data.</text>
</comment>
<reference evidence="3 4" key="1">
    <citation type="submission" date="2019-06" db="EMBL/GenBank/DDBJ databases">
        <title>Sequencing the genomes of 1000 actinobacteria strains.</title>
        <authorList>
            <person name="Klenk H.-P."/>
        </authorList>
    </citation>
    <scope>NUCLEOTIDE SEQUENCE [LARGE SCALE GENOMIC DNA]</scope>
    <source>
        <strain evidence="3 4">DSM 46837</strain>
    </source>
</reference>
<name>A0A543PAK6_9ACTN</name>
<feature type="compositionally biased region" description="Low complexity" evidence="1">
    <location>
        <begin position="11"/>
        <end position="20"/>
    </location>
</feature>
<evidence type="ECO:0000259" key="2">
    <source>
        <dbReference type="Pfam" id="PF18598"/>
    </source>
</evidence>
<proteinExistence type="predicted"/>
<feature type="domain" description="QsdR TetR regulatory C-terminal" evidence="2">
    <location>
        <begin position="109"/>
        <end position="214"/>
    </location>
</feature>
<accession>A0A543PAK6</accession>
<feature type="compositionally biased region" description="Pro residues" evidence="1">
    <location>
        <begin position="1"/>
        <end position="10"/>
    </location>
</feature>